<sequence length="209" mass="23137">MEHPDWSAFMAAILAAPDDDTVRLVAADFLEENGDPDRAAFIRVQCELARLEAGDAAKSPEADELRKKERAFLGPLSLFRPLWAAETCPELVRMTPPASAGPSLAMPQVEGAYRLTWERGFVSKVRCPAVEWLRHGVAIRARQPVHEVALTDCYRAARDTWYEHLDALRGLRFVELASGGGVTVEWLRSWLPESNVFVSPSTGAGYQSS</sequence>
<name>A0A6P2CVJ6_9BACT</name>
<dbReference type="AlphaFoldDB" id="A0A6P2CVJ6"/>
<dbReference type="Proteomes" id="UP000464178">
    <property type="component" value="Chromosome"/>
</dbReference>
<reference evidence="1 2" key="1">
    <citation type="submission" date="2019-05" db="EMBL/GenBank/DDBJ databases">
        <authorList>
            <consortium name="Science for Life Laboratories"/>
        </authorList>
    </citation>
    <scope>NUCLEOTIDE SEQUENCE [LARGE SCALE GENOMIC DNA]</scope>
    <source>
        <strain evidence="1">Soil9</strain>
    </source>
</reference>
<evidence type="ECO:0000313" key="1">
    <source>
        <dbReference type="EMBL" id="VTR92406.1"/>
    </source>
</evidence>
<dbReference type="RefSeq" id="WP_162667278.1">
    <property type="nucleotide sequence ID" value="NZ_LR593886.1"/>
</dbReference>
<protein>
    <submittedName>
        <fullName evidence="1">Repeat-companion domain protein</fullName>
    </submittedName>
</protein>
<dbReference type="InterPro" id="IPR014338">
    <property type="entry name" value="CHP02996_rpt-companion-dom"/>
</dbReference>
<evidence type="ECO:0000313" key="2">
    <source>
        <dbReference type="Proteomes" id="UP000464178"/>
    </source>
</evidence>
<proteinExistence type="predicted"/>
<organism evidence="1 2">
    <name type="scientific">Gemmata massiliana</name>
    <dbReference type="NCBI Taxonomy" id="1210884"/>
    <lineage>
        <taxon>Bacteria</taxon>
        <taxon>Pseudomonadati</taxon>
        <taxon>Planctomycetota</taxon>
        <taxon>Planctomycetia</taxon>
        <taxon>Gemmatales</taxon>
        <taxon>Gemmataceae</taxon>
        <taxon>Gemmata</taxon>
    </lineage>
</organism>
<gene>
    <name evidence="1" type="ORF">SOIL9_53080</name>
</gene>
<dbReference type="KEGG" id="gms:SOIL9_53080"/>
<dbReference type="NCBIfam" id="TIGR02996">
    <property type="entry name" value="rpt_mate_G_obs"/>
    <property type="match status" value="1"/>
</dbReference>
<accession>A0A6P2CVJ6</accession>
<dbReference type="EMBL" id="LR593886">
    <property type="protein sequence ID" value="VTR92406.1"/>
    <property type="molecule type" value="Genomic_DNA"/>
</dbReference>
<keyword evidence="2" id="KW-1185">Reference proteome</keyword>